<keyword evidence="3" id="KW-1185">Reference proteome</keyword>
<proteinExistence type="predicted"/>
<dbReference type="GO" id="GO:0006289">
    <property type="term" value="P:nucleotide-excision repair"/>
    <property type="evidence" value="ECO:0007669"/>
    <property type="project" value="TreeGrafter"/>
</dbReference>
<keyword evidence="2" id="KW-0378">Hydrolase</keyword>
<feature type="compositionally biased region" description="Basic and acidic residues" evidence="1">
    <location>
        <begin position="783"/>
        <end position="796"/>
    </location>
</feature>
<dbReference type="InterPro" id="IPR027417">
    <property type="entry name" value="P-loop_NTPase"/>
</dbReference>
<dbReference type="AlphaFoldDB" id="A7NLG9"/>
<organism evidence="2 3">
    <name type="scientific">Roseiflexus castenholzii (strain DSM 13941 / HLO8)</name>
    <dbReference type="NCBI Taxonomy" id="383372"/>
    <lineage>
        <taxon>Bacteria</taxon>
        <taxon>Bacillati</taxon>
        <taxon>Chloroflexota</taxon>
        <taxon>Chloroflexia</taxon>
        <taxon>Chloroflexales</taxon>
        <taxon>Roseiflexineae</taxon>
        <taxon>Roseiflexaceae</taxon>
        <taxon>Roseiflexus</taxon>
    </lineage>
</organism>
<gene>
    <name evidence="2" type="ordered locus">Rcas_2269</name>
</gene>
<reference evidence="2 3" key="1">
    <citation type="submission" date="2007-08" db="EMBL/GenBank/DDBJ databases">
        <title>Complete sequence of Roseiflexus castenholzii DSM 13941.</title>
        <authorList>
            <consortium name="US DOE Joint Genome Institute"/>
            <person name="Copeland A."/>
            <person name="Lucas S."/>
            <person name="Lapidus A."/>
            <person name="Barry K."/>
            <person name="Glavina del Rio T."/>
            <person name="Dalin E."/>
            <person name="Tice H."/>
            <person name="Pitluck S."/>
            <person name="Thompson L.S."/>
            <person name="Brettin T."/>
            <person name="Bruce D."/>
            <person name="Detter J.C."/>
            <person name="Han C."/>
            <person name="Tapia R."/>
            <person name="Schmutz J."/>
            <person name="Larimer F."/>
            <person name="Land M."/>
            <person name="Hauser L."/>
            <person name="Kyrpides N."/>
            <person name="Mikhailova N."/>
            <person name="Bryant D.A."/>
            <person name="Hanada S."/>
            <person name="Tsukatani Y."/>
            <person name="Richardson P."/>
        </authorList>
    </citation>
    <scope>NUCLEOTIDE SEQUENCE [LARGE SCALE GENOMIC DNA]</scope>
    <source>
        <strain evidence="3">DSM 13941 / HLO8</strain>
    </source>
</reference>
<dbReference type="HOGENOM" id="CLU_329790_0_0_0"/>
<dbReference type="Proteomes" id="UP000000263">
    <property type="component" value="Chromosome"/>
</dbReference>
<accession>A7NLG9</accession>
<feature type="compositionally biased region" description="Polar residues" evidence="1">
    <location>
        <begin position="705"/>
        <end position="715"/>
    </location>
</feature>
<dbReference type="eggNOG" id="COG1205">
    <property type="taxonomic scope" value="Bacteria"/>
</dbReference>
<sequence>MVLSSRFSHVQSISDIIQAIARQRGRGDSTPLIMLRTLDDMPGERISHLPIDPQLVQVWLAYTGEPFRPHQAHALAALRRGEPVALRAVSGDIGATLHLLARAALAEAHGATTLMLAFDDSHARALYAAFDDANQSLPRPLQVPATSTTALRVNPFARMVIATPEALHDRVLRHHQRAWSAFWNGLRLIVLPDVHRFTGVAGAHLADLLMRAYRVAAAHGAAPGFLASLMRLNDPAPALHALLGRSWRVIDADDGPRPATVAAIWQGGGAWLRETIELVTQWRRQSYRVHVLCDALVRVALAAAIGDSADVTVGSDLQPAQVLVCAGFPGSISAFRRLLASGYQAVIVVLGELPQEQALARQVSVVLDGPLTAWVPPPANVYVLAQHVACAASELPLTAADVDAWGCAEIVARMAAHQQLIELPGDESIWIPAGEYDPYAEFSVLAASGGAITARSEQPRIRECLDPTLFERWAFAGAALPPGVGGLRVVMRDEEEGSISLRLETSGRRTYPLRRGQVVIRDLHEERAMTQDQRMLWGRVVAHETIYGWRELSPGASPVDTALNAPHESRWIAPACWFELPVAIQVQGQFVGWCLTAAVALRALASFTDLVPFYDHERRRLFFVDAQPGGNGLAQWLYQNAEDVLPIAYDVALACRADPLLEPLSRVEQDWLLALLGRAPVETPRRNASPAPSPPDPQSERRRTVGSSCDPQLSATRRDRRQPFPSPEPPLAPRAEPAQPAPDERKSMQRIAPSAPETTEPSQPNAVQNDERSEAPDAAALIERLRRQREQRERVKGRVTRATSARETEVQPRFVPGDRIFCLPYGDGEVLDSRIEDDREMLTVRFPDYGELVIDPALSLVRKLEPPREN</sequence>
<feature type="region of interest" description="Disordered" evidence="1">
    <location>
        <begin position="683"/>
        <end position="809"/>
    </location>
</feature>
<dbReference type="PANTHER" id="PTHR47957">
    <property type="entry name" value="ATP-DEPENDENT HELICASE HRQ1"/>
    <property type="match status" value="1"/>
</dbReference>
<feature type="compositionally biased region" description="Polar residues" evidence="1">
    <location>
        <begin position="756"/>
        <end position="768"/>
    </location>
</feature>
<evidence type="ECO:0000256" key="1">
    <source>
        <dbReference type="SAM" id="MobiDB-lite"/>
    </source>
</evidence>
<dbReference type="STRING" id="383372.Rcas_2269"/>
<dbReference type="EMBL" id="CP000804">
    <property type="protein sequence ID" value="ABU58352.1"/>
    <property type="molecule type" value="Genomic_DNA"/>
</dbReference>
<dbReference type="SUPFAM" id="SSF52540">
    <property type="entry name" value="P-loop containing nucleoside triphosphate hydrolases"/>
    <property type="match status" value="1"/>
</dbReference>
<protein>
    <submittedName>
        <fullName evidence="2">Helicase</fullName>
    </submittedName>
</protein>
<evidence type="ECO:0000313" key="2">
    <source>
        <dbReference type="EMBL" id="ABU58352.1"/>
    </source>
</evidence>
<dbReference type="GO" id="GO:0043138">
    <property type="term" value="F:3'-5' DNA helicase activity"/>
    <property type="evidence" value="ECO:0007669"/>
    <property type="project" value="TreeGrafter"/>
</dbReference>
<dbReference type="GO" id="GO:0036297">
    <property type="term" value="P:interstrand cross-link repair"/>
    <property type="evidence" value="ECO:0007669"/>
    <property type="project" value="TreeGrafter"/>
</dbReference>
<evidence type="ECO:0000313" key="3">
    <source>
        <dbReference type="Proteomes" id="UP000000263"/>
    </source>
</evidence>
<name>A7NLG9_ROSCS</name>
<dbReference type="PANTHER" id="PTHR47957:SF3">
    <property type="entry name" value="ATP-DEPENDENT HELICASE HRQ1"/>
    <property type="match status" value="1"/>
</dbReference>
<keyword evidence="2" id="KW-0067">ATP-binding</keyword>
<keyword evidence="2" id="KW-0547">Nucleotide-binding</keyword>
<keyword evidence="2" id="KW-0347">Helicase</keyword>
<dbReference type="KEGG" id="rca:Rcas_2269"/>
<dbReference type="eggNOG" id="COG0810">
    <property type="taxonomic scope" value="Bacteria"/>
</dbReference>